<evidence type="ECO:0000313" key="3">
    <source>
        <dbReference type="EMBL" id="KAF1837123.1"/>
    </source>
</evidence>
<organism evidence="3 4">
    <name type="scientific">Decorospora gaudefroyi</name>
    <dbReference type="NCBI Taxonomy" id="184978"/>
    <lineage>
        <taxon>Eukaryota</taxon>
        <taxon>Fungi</taxon>
        <taxon>Dikarya</taxon>
        <taxon>Ascomycota</taxon>
        <taxon>Pezizomycotina</taxon>
        <taxon>Dothideomycetes</taxon>
        <taxon>Pleosporomycetidae</taxon>
        <taxon>Pleosporales</taxon>
        <taxon>Pleosporineae</taxon>
        <taxon>Pleosporaceae</taxon>
        <taxon>Decorospora</taxon>
    </lineage>
</organism>
<keyword evidence="2" id="KW-0472">Membrane</keyword>
<protein>
    <submittedName>
        <fullName evidence="3">Uncharacterized protein</fullName>
    </submittedName>
</protein>
<dbReference type="OrthoDB" id="5353310at2759"/>
<keyword evidence="4" id="KW-1185">Reference proteome</keyword>
<evidence type="ECO:0000313" key="4">
    <source>
        <dbReference type="Proteomes" id="UP000800040"/>
    </source>
</evidence>
<feature type="transmembrane region" description="Helical" evidence="2">
    <location>
        <begin position="170"/>
        <end position="193"/>
    </location>
</feature>
<sequence>MIRDPQFWKRFSTAVHQDEQAKESQTSQNKNKNLKHSYVNPSSFSSSRGSPTPQTPALPPMAQLSPFRASFNNHNTYTSSEPPHPQQSPRRTKLKKSPSTKPLLRPILTPEPQTPLSPPRSFFRTPNTSTFNLSGRPSSRFHFVTTVTADGRCRDSWLVRQKKKERQRTWICCAFWGGLVLVAVAIVVTVLVLRAHGVL</sequence>
<feature type="region of interest" description="Disordered" evidence="1">
    <location>
        <begin position="1"/>
        <end position="122"/>
    </location>
</feature>
<proteinExistence type="predicted"/>
<keyword evidence="2" id="KW-1133">Transmembrane helix</keyword>
<evidence type="ECO:0000256" key="2">
    <source>
        <dbReference type="SAM" id="Phobius"/>
    </source>
</evidence>
<keyword evidence="2" id="KW-0812">Transmembrane</keyword>
<evidence type="ECO:0000256" key="1">
    <source>
        <dbReference type="SAM" id="MobiDB-lite"/>
    </source>
</evidence>
<name>A0A6A5KU10_9PLEO</name>
<dbReference type="Proteomes" id="UP000800040">
    <property type="component" value="Unassembled WGS sequence"/>
</dbReference>
<dbReference type="EMBL" id="ML975265">
    <property type="protein sequence ID" value="KAF1837123.1"/>
    <property type="molecule type" value="Genomic_DNA"/>
</dbReference>
<accession>A0A6A5KU10</accession>
<reference evidence="3" key="1">
    <citation type="submission" date="2020-01" db="EMBL/GenBank/DDBJ databases">
        <authorList>
            <consortium name="DOE Joint Genome Institute"/>
            <person name="Haridas S."/>
            <person name="Albert R."/>
            <person name="Binder M."/>
            <person name="Bloem J."/>
            <person name="Labutti K."/>
            <person name="Salamov A."/>
            <person name="Andreopoulos B."/>
            <person name="Baker S.E."/>
            <person name="Barry K."/>
            <person name="Bills G."/>
            <person name="Bluhm B.H."/>
            <person name="Cannon C."/>
            <person name="Castanera R."/>
            <person name="Culley D.E."/>
            <person name="Daum C."/>
            <person name="Ezra D."/>
            <person name="Gonzalez J.B."/>
            <person name="Henrissat B."/>
            <person name="Kuo A."/>
            <person name="Liang C."/>
            <person name="Lipzen A."/>
            <person name="Lutzoni F."/>
            <person name="Magnuson J."/>
            <person name="Mondo S."/>
            <person name="Nolan M."/>
            <person name="Ohm R."/>
            <person name="Pangilinan J."/>
            <person name="Park H.-J."/>
            <person name="Ramirez L."/>
            <person name="Alfaro M."/>
            <person name="Sun H."/>
            <person name="Tritt A."/>
            <person name="Yoshinaga Y."/>
            <person name="Zwiers L.-H."/>
            <person name="Turgeon B.G."/>
            <person name="Goodwin S.B."/>
            <person name="Spatafora J.W."/>
            <person name="Crous P.W."/>
            <person name="Grigoriev I.V."/>
        </authorList>
    </citation>
    <scope>NUCLEOTIDE SEQUENCE</scope>
    <source>
        <strain evidence="3">P77</strain>
    </source>
</reference>
<dbReference type="AlphaFoldDB" id="A0A6A5KU10"/>
<gene>
    <name evidence="3" type="ORF">BDW02DRAFT_181301</name>
</gene>
<feature type="compositionally biased region" description="Polar residues" evidence="1">
    <location>
        <begin position="70"/>
        <end position="81"/>
    </location>
</feature>